<feature type="domain" description="MADF" evidence="3">
    <location>
        <begin position="10"/>
        <end position="103"/>
    </location>
</feature>
<dbReference type="InterPro" id="IPR006578">
    <property type="entry name" value="MADF-dom"/>
</dbReference>
<keyword evidence="1" id="KW-0539">Nucleus</keyword>
<dbReference type="Pfam" id="PF02944">
    <property type="entry name" value="BESS"/>
    <property type="match status" value="1"/>
</dbReference>
<dbReference type="Proteomes" id="UP000494106">
    <property type="component" value="Unassembled WGS sequence"/>
</dbReference>
<dbReference type="PROSITE" id="PS51029">
    <property type="entry name" value="MADF"/>
    <property type="match status" value="1"/>
</dbReference>
<protein>
    <recommendedName>
        <fullName evidence="9">MADF domain-containing protein</fullName>
    </recommendedName>
</protein>
<dbReference type="GO" id="GO:0006357">
    <property type="term" value="P:regulation of transcription by RNA polymerase II"/>
    <property type="evidence" value="ECO:0007669"/>
    <property type="project" value="TreeGrafter"/>
</dbReference>
<keyword evidence="7" id="KW-1185">Reference proteome</keyword>
<accession>A0A8S0YMA3</accession>
<organism evidence="5 7">
    <name type="scientific">Arctia plantaginis</name>
    <name type="common">Wood tiger moth</name>
    <name type="synonym">Phalaena plantaginis</name>
    <dbReference type="NCBI Taxonomy" id="874455"/>
    <lineage>
        <taxon>Eukaryota</taxon>
        <taxon>Metazoa</taxon>
        <taxon>Ecdysozoa</taxon>
        <taxon>Arthropoda</taxon>
        <taxon>Hexapoda</taxon>
        <taxon>Insecta</taxon>
        <taxon>Pterygota</taxon>
        <taxon>Neoptera</taxon>
        <taxon>Endopterygota</taxon>
        <taxon>Lepidoptera</taxon>
        <taxon>Glossata</taxon>
        <taxon>Ditrysia</taxon>
        <taxon>Noctuoidea</taxon>
        <taxon>Erebidae</taxon>
        <taxon>Arctiinae</taxon>
        <taxon>Arctia</taxon>
    </lineage>
</organism>
<evidence type="ECO:0008006" key="9">
    <source>
        <dbReference type="Google" id="ProtNLM"/>
    </source>
</evidence>
<dbReference type="GO" id="GO:0003677">
    <property type="term" value="F:DNA binding"/>
    <property type="evidence" value="ECO:0007669"/>
    <property type="project" value="InterPro"/>
</dbReference>
<evidence type="ECO:0000313" key="7">
    <source>
        <dbReference type="Proteomes" id="UP000494106"/>
    </source>
</evidence>
<evidence type="ECO:0000259" key="4">
    <source>
        <dbReference type="PROSITE" id="PS51031"/>
    </source>
</evidence>
<evidence type="ECO:0000313" key="5">
    <source>
        <dbReference type="EMBL" id="CAB3220308.1"/>
    </source>
</evidence>
<evidence type="ECO:0000313" key="8">
    <source>
        <dbReference type="Proteomes" id="UP000494256"/>
    </source>
</evidence>
<dbReference type="EMBL" id="CADEBD010000327">
    <property type="protein sequence ID" value="CAB3246083.1"/>
    <property type="molecule type" value="Genomic_DNA"/>
</dbReference>
<dbReference type="GO" id="GO:0005667">
    <property type="term" value="C:transcription regulator complex"/>
    <property type="evidence" value="ECO:0007669"/>
    <property type="project" value="TreeGrafter"/>
</dbReference>
<comment type="caution">
    <text evidence="5">The sequence shown here is derived from an EMBL/GenBank/DDBJ whole genome shotgun (WGS) entry which is preliminary data.</text>
</comment>
<evidence type="ECO:0000256" key="2">
    <source>
        <dbReference type="SAM" id="MobiDB-lite"/>
    </source>
</evidence>
<dbReference type="Proteomes" id="UP000494256">
    <property type="component" value="Unassembled WGS sequence"/>
</dbReference>
<evidence type="ECO:0000259" key="3">
    <source>
        <dbReference type="PROSITE" id="PS51029"/>
    </source>
</evidence>
<dbReference type="EMBL" id="CADEBC010000045">
    <property type="protein sequence ID" value="CAB3220308.1"/>
    <property type="molecule type" value="Genomic_DNA"/>
</dbReference>
<proteinExistence type="predicted"/>
<dbReference type="SMART" id="SM00595">
    <property type="entry name" value="MADF"/>
    <property type="match status" value="1"/>
</dbReference>
<dbReference type="PROSITE" id="PS51031">
    <property type="entry name" value="BESS"/>
    <property type="match status" value="1"/>
</dbReference>
<feature type="domain" description="BESS" evidence="4">
    <location>
        <begin position="197"/>
        <end position="236"/>
    </location>
</feature>
<sequence>MSSYCLDVESFISEVKKYPELWDVNSEEYRFKKKKQQAWAQIAKLFINDFDELPYKEKLDVYRKLHGKWRNIRDSFVRHLKRKYGKKGYVYARHLEFLNSLYIDKQNSQSGSDVEAENDNNDQSDDDDSKSKRVSFKSKKFDIVTDTNMWDSDAEDSPSTIENLKRKRISKQHNDIEYVDTPFPDTATTASYTTSAEDEDRSFFESLLPAVREFNIDQKLEFRTEVLCLIKGIRSKNGRRQYIKLDPVTGNFD</sequence>
<feature type="compositionally biased region" description="Acidic residues" evidence="2">
    <location>
        <begin position="114"/>
        <end position="128"/>
    </location>
</feature>
<dbReference type="OrthoDB" id="7121166at2759"/>
<gene>
    <name evidence="6" type="ORF">APLA_LOCUS11364</name>
    <name evidence="5" type="ORF">APLA_LOCUS229</name>
</gene>
<feature type="region of interest" description="Disordered" evidence="2">
    <location>
        <begin position="109"/>
        <end position="131"/>
    </location>
</feature>
<evidence type="ECO:0000256" key="1">
    <source>
        <dbReference type="PROSITE-ProRule" id="PRU00371"/>
    </source>
</evidence>
<dbReference type="InterPro" id="IPR004210">
    <property type="entry name" value="BESS_motif"/>
</dbReference>
<comment type="subcellular location">
    <subcellularLocation>
        <location evidence="1">Nucleus</location>
    </subcellularLocation>
</comment>
<name>A0A8S0YMA3_ARCPL</name>
<dbReference type="PANTHER" id="PTHR12243:SF60">
    <property type="entry name" value="SI:CH211-15D5.12-RELATED"/>
    <property type="match status" value="1"/>
</dbReference>
<dbReference type="PANTHER" id="PTHR12243">
    <property type="entry name" value="MADF DOMAIN TRANSCRIPTION FACTOR"/>
    <property type="match status" value="1"/>
</dbReference>
<dbReference type="Pfam" id="PF10545">
    <property type="entry name" value="MADF_DNA_bdg"/>
    <property type="match status" value="1"/>
</dbReference>
<evidence type="ECO:0000313" key="6">
    <source>
        <dbReference type="EMBL" id="CAB3246083.1"/>
    </source>
</evidence>
<dbReference type="InterPro" id="IPR039353">
    <property type="entry name" value="TF_Adf1"/>
</dbReference>
<reference evidence="7 8" key="1">
    <citation type="submission" date="2020-04" db="EMBL/GenBank/DDBJ databases">
        <authorList>
            <person name="Wallbank WR R."/>
            <person name="Pardo Diaz C."/>
            <person name="Kozak K."/>
            <person name="Martin S."/>
            <person name="Jiggins C."/>
            <person name="Moest M."/>
            <person name="Warren A I."/>
            <person name="Byers J.R.P. K."/>
            <person name="Montejo-Kovacevich G."/>
            <person name="Yen C E."/>
        </authorList>
    </citation>
    <scope>NUCLEOTIDE SEQUENCE [LARGE SCALE GENOMIC DNA]</scope>
</reference>
<dbReference type="AlphaFoldDB" id="A0A8S0YMA3"/>
<dbReference type="GO" id="GO:0005634">
    <property type="term" value="C:nucleus"/>
    <property type="evidence" value="ECO:0007669"/>
    <property type="project" value="UniProtKB-SubCell"/>
</dbReference>